<evidence type="ECO:0000313" key="1">
    <source>
        <dbReference type="EMBL" id="MFN2976975.1"/>
    </source>
</evidence>
<comment type="caution">
    <text evidence="1">The sequence shown here is derived from an EMBL/GenBank/DDBJ whole genome shotgun (WGS) entry which is preliminary data.</text>
</comment>
<proteinExistence type="predicted"/>
<gene>
    <name evidence="1" type="ORF">ACK2TP_14485</name>
</gene>
<dbReference type="Proteomes" id="UP001634747">
    <property type="component" value="Unassembled WGS sequence"/>
</dbReference>
<evidence type="ECO:0000313" key="2">
    <source>
        <dbReference type="Proteomes" id="UP001634747"/>
    </source>
</evidence>
<protein>
    <submittedName>
        <fullName evidence="1">Uncharacterized protein</fullName>
    </submittedName>
</protein>
<reference evidence="1 2" key="1">
    <citation type="submission" date="2024-12" db="EMBL/GenBank/DDBJ databases">
        <authorList>
            <person name="Lee Y."/>
        </authorList>
    </citation>
    <scope>NUCLEOTIDE SEQUENCE [LARGE SCALE GENOMIC DNA]</scope>
    <source>
        <strain evidence="1 2">03SUJ4</strain>
    </source>
</reference>
<sequence>MRHTLRWTTPILVLAALGGTTMDGIFAGGRLWSNLRPSAAVESPDHRYRALIYVNGEHDHAAGVIVEHQWHGIYLGQFSAMATDDPIDRIVILWAAPDRLAIRCDQCLRESTEIAKSNWGNLHFSYDLGKAAR</sequence>
<keyword evidence="2" id="KW-1185">Reference proteome</keyword>
<dbReference type="EMBL" id="JBJYXY010000001">
    <property type="protein sequence ID" value="MFN2976975.1"/>
    <property type="molecule type" value="Genomic_DNA"/>
</dbReference>
<name>A0ABW9KPZ5_9BACT</name>
<organism evidence="1 2">
    <name type="scientific">Terriglobus aquaticus</name>
    <dbReference type="NCBI Taxonomy" id="940139"/>
    <lineage>
        <taxon>Bacteria</taxon>
        <taxon>Pseudomonadati</taxon>
        <taxon>Acidobacteriota</taxon>
        <taxon>Terriglobia</taxon>
        <taxon>Terriglobales</taxon>
        <taxon>Acidobacteriaceae</taxon>
        <taxon>Terriglobus</taxon>
    </lineage>
</organism>
<dbReference type="RefSeq" id="WP_409446119.1">
    <property type="nucleotide sequence ID" value="NZ_JBJYXY010000001.1"/>
</dbReference>
<accession>A0ABW9KPZ5</accession>